<sequence>MKTAFSTIFWAALVLAGLASATAISPKLPKAPGLTYLYTVNITGGDLYEVGAGPRGTRIVVPILSGSFSGPRFKGTVLPLGGDWELVDANHPNNGTVTIDVRQTFKTDDGALIQVFESGATQTDGTAHVRLTYETGSQKYYWINSIVAIGIIRPLPAGSLQIQAWQMTTPT</sequence>
<feature type="signal peptide" evidence="1">
    <location>
        <begin position="1"/>
        <end position="23"/>
    </location>
</feature>
<dbReference type="Pfam" id="PF11578">
    <property type="entry name" value="DUF3237"/>
    <property type="match status" value="1"/>
</dbReference>
<reference evidence="2" key="2">
    <citation type="submission" date="2023-06" db="EMBL/GenBank/DDBJ databases">
        <authorList>
            <consortium name="Lawrence Berkeley National Laboratory"/>
            <person name="Haridas S."/>
            <person name="Hensen N."/>
            <person name="Bonometti L."/>
            <person name="Westerberg I."/>
            <person name="Brannstrom I.O."/>
            <person name="Guillou S."/>
            <person name="Cros-Aarteil S."/>
            <person name="Calhoun S."/>
            <person name="Kuo A."/>
            <person name="Mondo S."/>
            <person name="Pangilinan J."/>
            <person name="Riley R."/>
            <person name="Labutti K."/>
            <person name="Andreopoulos B."/>
            <person name="Lipzen A."/>
            <person name="Chen C."/>
            <person name="Yanf M."/>
            <person name="Daum C."/>
            <person name="Ng V."/>
            <person name="Clum A."/>
            <person name="Steindorff A."/>
            <person name="Ohm R."/>
            <person name="Martin F."/>
            <person name="Silar P."/>
            <person name="Natvig D."/>
            <person name="Lalanne C."/>
            <person name="Gautier V."/>
            <person name="Ament-Velasquez S.L."/>
            <person name="Kruys A."/>
            <person name="Hutchinson M.I."/>
            <person name="Powell A.J."/>
            <person name="Barry K."/>
            <person name="Miller A.N."/>
            <person name="Grigoriev I.V."/>
            <person name="Debuchy R."/>
            <person name="Gladieux P."/>
            <person name="Thoren M.H."/>
            <person name="Johannesson H."/>
        </authorList>
    </citation>
    <scope>NUCLEOTIDE SEQUENCE</scope>
    <source>
        <strain evidence="2">CBS 958.72</strain>
    </source>
</reference>
<dbReference type="PANTHER" id="PTHR37315">
    <property type="entry name" value="UPF0311 PROTEIN BLR7842"/>
    <property type="match status" value="1"/>
</dbReference>
<protein>
    <submittedName>
        <fullName evidence="2">Uncharacterized protein</fullName>
    </submittedName>
</protein>
<evidence type="ECO:0000313" key="2">
    <source>
        <dbReference type="EMBL" id="KAK3373125.1"/>
    </source>
</evidence>
<feature type="chain" id="PRO_5042234109" evidence="1">
    <location>
        <begin position="24"/>
        <end position="171"/>
    </location>
</feature>
<organism evidence="2 3">
    <name type="scientific">Lasiosphaeria ovina</name>
    <dbReference type="NCBI Taxonomy" id="92902"/>
    <lineage>
        <taxon>Eukaryota</taxon>
        <taxon>Fungi</taxon>
        <taxon>Dikarya</taxon>
        <taxon>Ascomycota</taxon>
        <taxon>Pezizomycotina</taxon>
        <taxon>Sordariomycetes</taxon>
        <taxon>Sordariomycetidae</taxon>
        <taxon>Sordariales</taxon>
        <taxon>Lasiosphaeriaceae</taxon>
        <taxon>Lasiosphaeria</taxon>
    </lineage>
</organism>
<keyword evidence="3" id="KW-1185">Reference proteome</keyword>
<reference evidence="2" key="1">
    <citation type="journal article" date="2023" name="Mol. Phylogenet. Evol.">
        <title>Genome-scale phylogeny and comparative genomics of the fungal order Sordariales.</title>
        <authorList>
            <person name="Hensen N."/>
            <person name="Bonometti L."/>
            <person name="Westerberg I."/>
            <person name="Brannstrom I.O."/>
            <person name="Guillou S."/>
            <person name="Cros-Aarteil S."/>
            <person name="Calhoun S."/>
            <person name="Haridas S."/>
            <person name="Kuo A."/>
            <person name="Mondo S."/>
            <person name="Pangilinan J."/>
            <person name="Riley R."/>
            <person name="LaButti K."/>
            <person name="Andreopoulos B."/>
            <person name="Lipzen A."/>
            <person name="Chen C."/>
            <person name="Yan M."/>
            <person name="Daum C."/>
            <person name="Ng V."/>
            <person name="Clum A."/>
            <person name="Steindorff A."/>
            <person name="Ohm R.A."/>
            <person name="Martin F."/>
            <person name="Silar P."/>
            <person name="Natvig D.O."/>
            <person name="Lalanne C."/>
            <person name="Gautier V."/>
            <person name="Ament-Velasquez S.L."/>
            <person name="Kruys A."/>
            <person name="Hutchinson M.I."/>
            <person name="Powell A.J."/>
            <person name="Barry K."/>
            <person name="Miller A.N."/>
            <person name="Grigoriev I.V."/>
            <person name="Debuchy R."/>
            <person name="Gladieux P."/>
            <person name="Hiltunen Thoren M."/>
            <person name="Johannesson H."/>
        </authorList>
    </citation>
    <scope>NUCLEOTIDE SEQUENCE</scope>
    <source>
        <strain evidence="2">CBS 958.72</strain>
    </source>
</reference>
<dbReference type="PANTHER" id="PTHR37315:SF1">
    <property type="entry name" value="UPF0311 PROTEIN BLR7842"/>
    <property type="match status" value="1"/>
</dbReference>
<comment type="caution">
    <text evidence="2">The sequence shown here is derived from an EMBL/GenBank/DDBJ whole genome shotgun (WGS) entry which is preliminary data.</text>
</comment>
<name>A0AAE0N7H9_9PEZI</name>
<accession>A0AAE0N7H9</accession>
<evidence type="ECO:0000313" key="3">
    <source>
        <dbReference type="Proteomes" id="UP001287356"/>
    </source>
</evidence>
<dbReference type="InterPro" id="IPR020915">
    <property type="entry name" value="UPF0311"/>
</dbReference>
<dbReference type="Proteomes" id="UP001287356">
    <property type="component" value="Unassembled WGS sequence"/>
</dbReference>
<proteinExistence type="predicted"/>
<keyword evidence="1" id="KW-0732">Signal</keyword>
<dbReference type="AlphaFoldDB" id="A0AAE0N7H9"/>
<evidence type="ECO:0000256" key="1">
    <source>
        <dbReference type="SAM" id="SignalP"/>
    </source>
</evidence>
<dbReference type="Gene3D" id="2.40.160.20">
    <property type="match status" value="1"/>
</dbReference>
<dbReference type="EMBL" id="JAULSN010000004">
    <property type="protein sequence ID" value="KAK3373125.1"/>
    <property type="molecule type" value="Genomic_DNA"/>
</dbReference>
<gene>
    <name evidence="2" type="ORF">B0T24DRAFT_678601</name>
</gene>